<feature type="coiled-coil region" evidence="1">
    <location>
        <begin position="24"/>
        <end position="109"/>
    </location>
</feature>
<gene>
    <name evidence="4" type="ORF">WJX75_008235</name>
</gene>
<keyword evidence="5" id="KW-1185">Reference proteome</keyword>
<accession>A0ABR2Z4T8</accession>
<comment type="caution">
    <text evidence="4">The sequence shown here is derived from an EMBL/GenBank/DDBJ whole genome shotgun (WGS) entry which is preliminary data.</text>
</comment>
<reference evidence="4 5" key="1">
    <citation type="journal article" date="2024" name="Nat. Commun.">
        <title>Phylogenomics reveals the evolutionary origins of lichenization in chlorophyte algae.</title>
        <authorList>
            <person name="Puginier C."/>
            <person name="Libourel C."/>
            <person name="Otte J."/>
            <person name="Skaloud P."/>
            <person name="Haon M."/>
            <person name="Grisel S."/>
            <person name="Petersen M."/>
            <person name="Berrin J.G."/>
            <person name="Delaux P.M."/>
            <person name="Dal Grande F."/>
            <person name="Keller J."/>
        </authorList>
    </citation>
    <scope>NUCLEOTIDE SEQUENCE [LARGE SCALE GENOMIC DNA]</scope>
    <source>
        <strain evidence="4 5">SAG 216-7</strain>
    </source>
</reference>
<evidence type="ECO:0000256" key="3">
    <source>
        <dbReference type="SAM" id="Phobius"/>
    </source>
</evidence>
<sequence length="222" mass="24728">MHDRILKVPTLQEQIQMVRLQIGKEKVKESVEEERQKLQKLAEEAKEDVDRLQQLTADRSNLAFGSALADINKSADDYEEILRQSRARAEAYSRELADWEAQTARARNEGTFFKGLFKADVLQRPGGQPGSSPPEPSSSQIPGAESESEDNTDKYAALRASSGVLKYSFSFLAFVLFGSVIADLAGDRLSVGMDGRNFLLGLLLTYGAWKASQFSYIRGTWK</sequence>
<keyword evidence="3" id="KW-0812">Transmembrane</keyword>
<feature type="transmembrane region" description="Helical" evidence="3">
    <location>
        <begin position="164"/>
        <end position="186"/>
    </location>
</feature>
<dbReference type="EMBL" id="JALJOT010000001">
    <property type="protein sequence ID" value="KAK9918942.1"/>
    <property type="molecule type" value="Genomic_DNA"/>
</dbReference>
<evidence type="ECO:0000313" key="5">
    <source>
        <dbReference type="Proteomes" id="UP001491310"/>
    </source>
</evidence>
<keyword evidence="1" id="KW-0175">Coiled coil</keyword>
<organism evidence="4 5">
    <name type="scientific">Coccomyxa subellipsoidea</name>
    <dbReference type="NCBI Taxonomy" id="248742"/>
    <lineage>
        <taxon>Eukaryota</taxon>
        <taxon>Viridiplantae</taxon>
        <taxon>Chlorophyta</taxon>
        <taxon>core chlorophytes</taxon>
        <taxon>Trebouxiophyceae</taxon>
        <taxon>Trebouxiophyceae incertae sedis</taxon>
        <taxon>Coccomyxaceae</taxon>
        <taxon>Coccomyxa</taxon>
    </lineage>
</organism>
<dbReference type="PANTHER" id="PTHR35731">
    <property type="entry name" value="8-AMINO-7-OXONONANOATE SYNTHASE"/>
    <property type="match status" value="1"/>
</dbReference>
<keyword evidence="3" id="KW-1133">Transmembrane helix</keyword>
<evidence type="ECO:0000256" key="2">
    <source>
        <dbReference type="SAM" id="MobiDB-lite"/>
    </source>
</evidence>
<feature type="transmembrane region" description="Helical" evidence="3">
    <location>
        <begin position="198"/>
        <end position="217"/>
    </location>
</feature>
<evidence type="ECO:0000256" key="1">
    <source>
        <dbReference type="SAM" id="Coils"/>
    </source>
</evidence>
<evidence type="ECO:0000313" key="4">
    <source>
        <dbReference type="EMBL" id="KAK9918942.1"/>
    </source>
</evidence>
<protein>
    <submittedName>
        <fullName evidence="4">Uncharacterized protein</fullName>
    </submittedName>
</protein>
<keyword evidence="3" id="KW-0472">Membrane</keyword>
<dbReference type="PANTHER" id="PTHR35731:SF1">
    <property type="entry name" value="8-AMINO-7-OXONONANOATE SYNTHASE"/>
    <property type="match status" value="1"/>
</dbReference>
<name>A0ABR2Z4T8_9CHLO</name>
<feature type="region of interest" description="Disordered" evidence="2">
    <location>
        <begin position="123"/>
        <end position="152"/>
    </location>
</feature>
<dbReference type="Proteomes" id="UP001491310">
    <property type="component" value="Unassembled WGS sequence"/>
</dbReference>
<proteinExistence type="predicted"/>